<keyword evidence="2" id="KW-0808">Transferase</keyword>
<protein>
    <recommendedName>
        <fullName evidence="4">Glycosyltransferase 2-like domain-containing protein</fullName>
    </recommendedName>
</protein>
<dbReference type="Proteomes" id="UP000216840">
    <property type="component" value="Unassembled WGS sequence"/>
</dbReference>
<accession>A0A265UT90</accession>
<dbReference type="OrthoDB" id="9815829at2"/>
<dbReference type="SUPFAM" id="SSF53448">
    <property type="entry name" value="Nucleotide-diphospho-sugar transferases"/>
    <property type="match status" value="1"/>
</dbReference>
<evidence type="ECO:0000256" key="1">
    <source>
        <dbReference type="ARBA" id="ARBA00022676"/>
    </source>
</evidence>
<dbReference type="Pfam" id="PF00535">
    <property type="entry name" value="Glycos_transf_2"/>
    <property type="match status" value="1"/>
</dbReference>
<gene>
    <name evidence="5" type="ORF">CA834_08630</name>
</gene>
<evidence type="ECO:0000259" key="4">
    <source>
        <dbReference type="Pfam" id="PF00535"/>
    </source>
</evidence>
<dbReference type="EMBL" id="NGJN01000004">
    <property type="protein sequence ID" value="OZV68529.1"/>
    <property type="molecule type" value="Genomic_DNA"/>
</dbReference>
<sequence>MNTLISIIVPVYNVDEYLERCIESLINQTYHNLEILLIDDGSTDSSGSICDEYALRDYRIKAYHIENGGSSIARNFGLKECTGEYIGFVDSDDWIKPNMFSELIKFAESNHLKVVETNSVESHLTEANRNDCETIISKVEDKNSALKRIIKHKRFAVWRRIYHHSLLKNRFFIEGILHQDVYYTIDLLNEISCLGYFENSFYVYNVQNPTSVIRSPYSIKKLNSINAGNYVVENTTQYNEEVQDLAKQYLFQFLTYHYDSLYLNTELDKDKTHRKNIRKTIKKYHDMNNFHFYAYTILILPPIFYKIFLLTNKKRIEIQSQIYQILKNV</sequence>
<dbReference type="InterPro" id="IPR029044">
    <property type="entry name" value="Nucleotide-diphossugar_trans"/>
</dbReference>
<keyword evidence="1" id="KW-0328">Glycosyltransferase</keyword>
<dbReference type="AlphaFoldDB" id="A0A265UT90"/>
<comment type="caution">
    <text evidence="5">The sequence shown here is derived from an EMBL/GenBank/DDBJ whole genome shotgun (WGS) entry which is preliminary data.</text>
</comment>
<organism evidence="5 6">
    <name type="scientific">Winogradskyella aurantia</name>
    <dbReference type="NCBI Taxonomy" id="1915063"/>
    <lineage>
        <taxon>Bacteria</taxon>
        <taxon>Pseudomonadati</taxon>
        <taxon>Bacteroidota</taxon>
        <taxon>Flavobacteriia</taxon>
        <taxon>Flavobacteriales</taxon>
        <taxon>Flavobacteriaceae</taxon>
        <taxon>Winogradskyella</taxon>
    </lineage>
</organism>
<evidence type="ECO:0000256" key="2">
    <source>
        <dbReference type="ARBA" id="ARBA00022679"/>
    </source>
</evidence>
<name>A0A265UT90_9FLAO</name>
<dbReference type="GO" id="GO:0016758">
    <property type="term" value="F:hexosyltransferase activity"/>
    <property type="evidence" value="ECO:0007669"/>
    <property type="project" value="UniProtKB-ARBA"/>
</dbReference>
<feature type="transmembrane region" description="Helical" evidence="3">
    <location>
        <begin position="292"/>
        <end position="311"/>
    </location>
</feature>
<reference evidence="5 6" key="1">
    <citation type="submission" date="2017-05" db="EMBL/GenBank/DDBJ databases">
        <title>The draft genome sequence of Idiomarina salinarum WNB302.</title>
        <authorList>
            <person name="Sun Y."/>
            <person name="Chen B."/>
            <person name="Du Z."/>
        </authorList>
    </citation>
    <scope>NUCLEOTIDE SEQUENCE [LARGE SCALE GENOMIC DNA]</scope>
    <source>
        <strain evidence="5 6">WNB302</strain>
    </source>
</reference>
<feature type="domain" description="Glycosyltransferase 2-like" evidence="4">
    <location>
        <begin position="6"/>
        <end position="119"/>
    </location>
</feature>
<evidence type="ECO:0000256" key="3">
    <source>
        <dbReference type="SAM" id="Phobius"/>
    </source>
</evidence>
<dbReference type="RefSeq" id="WP_094968294.1">
    <property type="nucleotide sequence ID" value="NZ_NGJN01000004.1"/>
</dbReference>
<dbReference type="CDD" id="cd00761">
    <property type="entry name" value="Glyco_tranf_GTA_type"/>
    <property type="match status" value="1"/>
</dbReference>
<evidence type="ECO:0000313" key="6">
    <source>
        <dbReference type="Proteomes" id="UP000216840"/>
    </source>
</evidence>
<dbReference type="PANTHER" id="PTHR22916:SF51">
    <property type="entry name" value="GLYCOSYLTRANSFERASE EPSH-RELATED"/>
    <property type="match status" value="1"/>
</dbReference>
<evidence type="ECO:0000313" key="5">
    <source>
        <dbReference type="EMBL" id="OZV68529.1"/>
    </source>
</evidence>
<proteinExistence type="predicted"/>
<dbReference type="Gene3D" id="3.90.550.10">
    <property type="entry name" value="Spore Coat Polysaccharide Biosynthesis Protein SpsA, Chain A"/>
    <property type="match status" value="1"/>
</dbReference>
<keyword evidence="3" id="KW-0472">Membrane</keyword>
<keyword evidence="6" id="KW-1185">Reference proteome</keyword>
<keyword evidence="3" id="KW-0812">Transmembrane</keyword>
<dbReference type="InterPro" id="IPR001173">
    <property type="entry name" value="Glyco_trans_2-like"/>
</dbReference>
<dbReference type="PANTHER" id="PTHR22916">
    <property type="entry name" value="GLYCOSYLTRANSFERASE"/>
    <property type="match status" value="1"/>
</dbReference>
<keyword evidence="3" id="KW-1133">Transmembrane helix</keyword>